<dbReference type="SMART" id="SM00567">
    <property type="entry name" value="EZ_HEAT"/>
    <property type="match status" value="3"/>
</dbReference>
<dbReference type="Gene3D" id="1.25.10.10">
    <property type="entry name" value="Leucine-rich Repeat Variant"/>
    <property type="match status" value="1"/>
</dbReference>
<dbReference type="STRING" id="499555.BJL86_3224"/>
<evidence type="ECO:0000313" key="4">
    <source>
        <dbReference type="Proteomes" id="UP000186104"/>
    </source>
</evidence>
<dbReference type="GO" id="GO:0003700">
    <property type="term" value="F:DNA-binding transcription factor activity"/>
    <property type="evidence" value="ECO:0007669"/>
    <property type="project" value="InterPro"/>
</dbReference>
<name>A0A173LPW1_9ACTN</name>
<dbReference type="PANTHER" id="PTHR30204:SF93">
    <property type="entry name" value="HTH MERR-TYPE DOMAIN-CONTAINING PROTEIN"/>
    <property type="match status" value="1"/>
</dbReference>
<dbReference type="InterPro" id="IPR011989">
    <property type="entry name" value="ARM-like"/>
</dbReference>
<dbReference type="SUPFAM" id="SSF48371">
    <property type="entry name" value="ARM repeat"/>
    <property type="match status" value="1"/>
</dbReference>
<dbReference type="InterPro" id="IPR000551">
    <property type="entry name" value="MerR-type_HTH_dom"/>
</dbReference>
<dbReference type="AlphaFoldDB" id="A0A173LPW1"/>
<dbReference type="Pfam" id="PF13411">
    <property type="entry name" value="MerR_1"/>
    <property type="match status" value="1"/>
</dbReference>
<protein>
    <submittedName>
        <fullName evidence="3">HTH-type transcriptional regulator CueR</fullName>
    </submittedName>
</protein>
<dbReference type="OrthoDB" id="9808480at2"/>
<dbReference type="PROSITE" id="PS50937">
    <property type="entry name" value="HTH_MERR_2"/>
    <property type="match status" value="1"/>
</dbReference>
<dbReference type="GO" id="GO:0003677">
    <property type="term" value="F:DNA binding"/>
    <property type="evidence" value="ECO:0007669"/>
    <property type="project" value="UniProtKB-KW"/>
</dbReference>
<keyword evidence="4" id="KW-1185">Reference proteome</keyword>
<dbReference type="InterPro" id="IPR009061">
    <property type="entry name" value="DNA-bd_dom_put_sf"/>
</dbReference>
<dbReference type="InterPro" id="IPR047057">
    <property type="entry name" value="MerR_fam"/>
</dbReference>
<dbReference type="SUPFAM" id="SSF46955">
    <property type="entry name" value="Putative DNA-binding domain"/>
    <property type="match status" value="1"/>
</dbReference>
<dbReference type="PANTHER" id="PTHR30204">
    <property type="entry name" value="REDOX-CYCLING DRUG-SENSING TRANSCRIPTIONAL ACTIVATOR SOXR"/>
    <property type="match status" value="1"/>
</dbReference>
<dbReference type="PROSITE" id="PS00552">
    <property type="entry name" value="HTH_MERR_1"/>
    <property type="match status" value="1"/>
</dbReference>
<dbReference type="InterPro" id="IPR004155">
    <property type="entry name" value="PBS_lyase_HEAT"/>
</dbReference>
<evidence type="ECO:0000259" key="2">
    <source>
        <dbReference type="PROSITE" id="PS50937"/>
    </source>
</evidence>
<reference evidence="3 4" key="1">
    <citation type="submission" date="2016-06" db="EMBL/GenBank/DDBJ databases">
        <title>Complete genome sequence of a saline-alkali tolerant type strain Dietzia timorensis ID05-A0528T.</title>
        <authorList>
            <person name="Wu X."/>
        </authorList>
    </citation>
    <scope>NUCLEOTIDE SEQUENCE [LARGE SCALE GENOMIC DNA]</scope>
    <source>
        <strain evidence="3 4">ID05-A0528</strain>
    </source>
</reference>
<accession>A0A173LPW1</accession>
<dbReference type="Proteomes" id="UP000186104">
    <property type="component" value="Chromosome"/>
</dbReference>
<dbReference type="InterPro" id="IPR016024">
    <property type="entry name" value="ARM-type_fold"/>
</dbReference>
<gene>
    <name evidence="3" type="ORF">BJL86_3224</name>
</gene>
<dbReference type="Gene3D" id="1.10.1660.10">
    <property type="match status" value="1"/>
</dbReference>
<keyword evidence="1" id="KW-0238">DNA-binding</keyword>
<dbReference type="SMART" id="SM00422">
    <property type="entry name" value="HTH_MERR"/>
    <property type="match status" value="1"/>
</dbReference>
<sequence>MLIGEVSARTGLSRRMLRHYDELGLVSPSARSSSGYREYSREDLARLLHVESLRSLGMSLAEVSGALADPSRGVEKSLAELARQTRQRIERERELLAHLEEVEAAGPGDWQGVLAVLGRLGALRDADPRSRQRAVLDAGPGVGAAQLVEARIGESETNVAGALDWAIARAGDEALPSLADAARSPDSQVRSRVVRALAALDSSGSTQVLRELLDDPEPGIRAGSALELGRRGLPDVAGHLVALVVEGRNDVEAAEILGELASRKSGNADIAASLISRLHDPGCSADARCRLTQALAEIPGADVNQELRELAHHEELQIAMTAKAVLSMRSEASSER</sequence>
<dbReference type="CDD" id="cd01106">
    <property type="entry name" value="HTH_TipAL-Mta"/>
    <property type="match status" value="1"/>
</dbReference>
<dbReference type="EMBL" id="CP015961">
    <property type="protein sequence ID" value="ANI93983.1"/>
    <property type="molecule type" value="Genomic_DNA"/>
</dbReference>
<evidence type="ECO:0000256" key="1">
    <source>
        <dbReference type="ARBA" id="ARBA00023125"/>
    </source>
</evidence>
<evidence type="ECO:0000313" key="3">
    <source>
        <dbReference type="EMBL" id="ANI93983.1"/>
    </source>
</evidence>
<dbReference type="KEGG" id="dtm:BJL86_3224"/>
<organism evidence="3 4">
    <name type="scientific">Dietzia timorensis</name>
    <dbReference type="NCBI Taxonomy" id="499555"/>
    <lineage>
        <taxon>Bacteria</taxon>
        <taxon>Bacillati</taxon>
        <taxon>Actinomycetota</taxon>
        <taxon>Actinomycetes</taxon>
        <taxon>Mycobacteriales</taxon>
        <taxon>Dietziaceae</taxon>
        <taxon>Dietzia</taxon>
    </lineage>
</organism>
<feature type="domain" description="HTH merR-type" evidence="2">
    <location>
        <begin position="1"/>
        <end position="69"/>
    </location>
</feature>
<dbReference type="Pfam" id="PF13646">
    <property type="entry name" value="HEAT_2"/>
    <property type="match status" value="1"/>
</dbReference>
<proteinExistence type="predicted"/>
<dbReference type="RefSeq" id="WP_075845100.1">
    <property type="nucleotide sequence ID" value="NZ_CP015961.1"/>
</dbReference>
<dbReference type="PRINTS" id="PR00040">
    <property type="entry name" value="HTHMERR"/>
</dbReference>